<accession>A0A419I726</accession>
<dbReference type="EMBL" id="QZFV01000068">
    <property type="protein sequence ID" value="RJQ87473.1"/>
    <property type="molecule type" value="Genomic_DNA"/>
</dbReference>
<feature type="region of interest" description="Disordered" evidence="1">
    <location>
        <begin position="39"/>
        <end position="108"/>
    </location>
</feature>
<feature type="compositionally biased region" description="Basic and acidic residues" evidence="1">
    <location>
        <begin position="82"/>
        <end position="96"/>
    </location>
</feature>
<comment type="caution">
    <text evidence="2">The sequence shown here is derived from an EMBL/GenBank/DDBJ whole genome shotgun (WGS) entry which is preliminary data.</text>
</comment>
<dbReference type="Proteomes" id="UP000285112">
    <property type="component" value="Unassembled WGS sequence"/>
</dbReference>
<evidence type="ECO:0000313" key="3">
    <source>
        <dbReference type="Proteomes" id="UP000285112"/>
    </source>
</evidence>
<protein>
    <submittedName>
        <fullName evidence="2">Uncharacterized protein</fullName>
    </submittedName>
</protein>
<name>A0A419I726_9PSEU</name>
<dbReference type="AlphaFoldDB" id="A0A419I726"/>
<proteinExistence type="predicted"/>
<reference evidence="2 3" key="1">
    <citation type="submission" date="2018-09" db="EMBL/GenBank/DDBJ databases">
        <title>YIM PH 21725 draft genome.</title>
        <authorList>
            <person name="Miao C."/>
        </authorList>
    </citation>
    <scope>NUCLEOTIDE SEQUENCE [LARGE SCALE GENOMIC DNA]</scope>
    <source>
        <strain evidence="3">YIM PH21725</strain>
    </source>
</reference>
<keyword evidence="3" id="KW-1185">Reference proteome</keyword>
<evidence type="ECO:0000313" key="2">
    <source>
        <dbReference type="EMBL" id="RJQ87473.1"/>
    </source>
</evidence>
<sequence length="108" mass="11745">MSFLTDPRLRWISGLPPFASDRERRLLPPMRANRASACETRRNAAGTGSWLLPPPEEETEFGTADTPEPALRPSASRVPGGADRRIVEGCGLRDSRGAQNRTGCGNAR</sequence>
<feature type="compositionally biased region" description="Polar residues" evidence="1">
    <location>
        <begin position="97"/>
        <end position="108"/>
    </location>
</feature>
<gene>
    <name evidence="2" type="ORF">D5S19_09560</name>
</gene>
<evidence type="ECO:0000256" key="1">
    <source>
        <dbReference type="SAM" id="MobiDB-lite"/>
    </source>
</evidence>
<organism evidence="2 3">
    <name type="scientific">Amycolatopsis panacis</name>
    <dbReference type="NCBI Taxonomy" id="2340917"/>
    <lineage>
        <taxon>Bacteria</taxon>
        <taxon>Bacillati</taxon>
        <taxon>Actinomycetota</taxon>
        <taxon>Actinomycetes</taxon>
        <taxon>Pseudonocardiales</taxon>
        <taxon>Pseudonocardiaceae</taxon>
        <taxon>Amycolatopsis</taxon>
    </lineage>
</organism>